<proteinExistence type="predicted"/>
<keyword evidence="1" id="KW-1133">Transmembrane helix</keyword>
<keyword evidence="1" id="KW-0472">Membrane</keyword>
<comment type="caution">
    <text evidence="2">The sequence shown here is derived from an EMBL/GenBank/DDBJ whole genome shotgun (WGS) entry which is preliminary data.</text>
</comment>
<feature type="transmembrane region" description="Helical" evidence="1">
    <location>
        <begin position="55"/>
        <end position="74"/>
    </location>
</feature>
<evidence type="ECO:0000313" key="2">
    <source>
        <dbReference type="EMBL" id="MDX2960711.1"/>
    </source>
</evidence>
<dbReference type="EMBL" id="JARAWC010000008">
    <property type="protein sequence ID" value="MDX2960711.1"/>
    <property type="molecule type" value="Genomic_DNA"/>
</dbReference>
<keyword evidence="1" id="KW-0812">Transmembrane</keyword>
<dbReference type="AlphaFoldDB" id="A0AAP6EFY1"/>
<dbReference type="Proteomes" id="UP001272987">
    <property type="component" value="Unassembled WGS sequence"/>
</dbReference>
<keyword evidence="4" id="KW-1185">Reference proteome</keyword>
<name>A0AAP6EFY1_9ACTN</name>
<reference evidence="2 4" key="1">
    <citation type="journal article" date="2023" name="Microb. Genom.">
        <title>Mesoterricola silvestris gen. nov., sp. nov., Mesoterricola sediminis sp. nov., Geothrix oryzae sp. nov., Geothrix edaphica sp. nov., Geothrix rubra sp. nov., and Geothrix limicola sp. nov., six novel members of Acidobacteriota isolated from soils.</title>
        <authorList>
            <person name="Weisberg A.J."/>
            <person name="Pearce E."/>
            <person name="Kramer C.G."/>
            <person name="Chang J.H."/>
            <person name="Clarke C.R."/>
        </authorList>
    </citation>
    <scope>NUCLEOTIDE SEQUENCE</scope>
    <source>
        <strain evidence="3 4">NB05-1H</strain>
        <strain evidence="2">NRRL_B-16521</strain>
    </source>
</reference>
<dbReference type="RefSeq" id="WP_010350528.1">
    <property type="nucleotide sequence ID" value="NZ_BCMK01000054.1"/>
</dbReference>
<evidence type="ECO:0000313" key="3">
    <source>
        <dbReference type="EMBL" id="MDX3020753.1"/>
    </source>
</evidence>
<sequence>MSVSHPGYLRLVRVSAWYDLLITAGFATPWTYHLTHAALSSLGTTLHLGPLPPTTLLQTLYANLMASVVIIWSVLRIRHTLPVHGLYDGAARVLFSTWLAYALAHGIKVLWLFLLVEAAFGIAQLLPWRHARTEVRVAGTPSSVTRS</sequence>
<dbReference type="Proteomes" id="UP001282288">
    <property type="component" value="Unassembled WGS sequence"/>
</dbReference>
<protein>
    <submittedName>
        <fullName evidence="2">Uncharacterized protein</fullName>
    </submittedName>
</protein>
<dbReference type="EMBL" id="JARAWP010000013">
    <property type="protein sequence ID" value="MDX3020753.1"/>
    <property type="molecule type" value="Genomic_DNA"/>
</dbReference>
<organism evidence="2 5">
    <name type="scientific">Streptomyces acidiscabies</name>
    <dbReference type="NCBI Taxonomy" id="42234"/>
    <lineage>
        <taxon>Bacteria</taxon>
        <taxon>Bacillati</taxon>
        <taxon>Actinomycetota</taxon>
        <taxon>Actinomycetes</taxon>
        <taxon>Kitasatosporales</taxon>
        <taxon>Streptomycetaceae</taxon>
        <taxon>Streptomyces</taxon>
    </lineage>
</organism>
<feature type="transmembrane region" description="Helical" evidence="1">
    <location>
        <begin position="16"/>
        <end position="35"/>
    </location>
</feature>
<accession>A0AAP6EFY1</accession>
<dbReference type="GeneID" id="69810474"/>
<evidence type="ECO:0000313" key="5">
    <source>
        <dbReference type="Proteomes" id="UP001282288"/>
    </source>
</evidence>
<gene>
    <name evidence="2" type="ORF">PV399_13445</name>
    <name evidence="3" type="ORF">PV666_23090</name>
</gene>
<evidence type="ECO:0000256" key="1">
    <source>
        <dbReference type="SAM" id="Phobius"/>
    </source>
</evidence>
<evidence type="ECO:0000313" key="4">
    <source>
        <dbReference type="Proteomes" id="UP001272987"/>
    </source>
</evidence>